<reference evidence="2" key="1">
    <citation type="submission" date="2022-11" db="UniProtKB">
        <authorList>
            <consortium name="WormBaseParasite"/>
        </authorList>
    </citation>
    <scope>IDENTIFICATION</scope>
</reference>
<evidence type="ECO:0000313" key="2">
    <source>
        <dbReference type="WBParaSite" id="JU765_v2.g10392.t1"/>
    </source>
</evidence>
<protein>
    <submittedName>
        <fullName evidence="2">Gelsolin-like domain-containing protein</fullName>
    </submittedName>
</protein>
<evidence type="ECO:0000313" key="1">
    <source>
        <dbReference type="Proteomes" id="UP000887576"/>
    </source>
</evidence>
<dbReference type="Proteomes" id="UP000887576">
    <property type="component" value="Unplaced"/>
</dbReference>
<proteinExistence type="predicted"/>
<organism evidence="1 2">
    <name type="scientific">Panagrolaimus sp. JU765</name>
    <dbReference type="NCBI Taxonomy" id="591449"/>
    <lineage>
        <taxon>Eukaryota</taxon>
        <taxon>Metazoa</taxon>
        <taxon>Ecdysozoa</taxon>
        <taxon>Nematoda</taxon>
        <taxon>Chromadorea</taxon>
        <taxon>Rhabditida</taxon>
        <taxon>Tylenchina</taxon>
        <taxon>Panagrolaimomorpha</taxon>
        <taxon>Panagrolaimoidea</taxon>
        <taxon>Panagrolaimidae</taxon>
        <taxon>Panagrolaimus</taxon>
    </lineage>
</organism>
<dbReference type="WBParaSite" id="JU765_v2.g10392.t1">
    <property type="protein sequence ID" value="JU765_v2.g10392.t1"/>
    <property type="gene ID" value="JU765_v2.g10392"/>
</dbReference>
<name>A0AC34PVA3_9BILA</name>
<accession>A0AC34PVA3</accession>
<sequence length="141" mass="16327">VTRVLESAEPEHFTQWFSNWSAVKKPIQHKVRLYQVSNESGKLHVEEIADFYQEDLDGDDVMILDAVNTIYVWVGNGANKEEKDHAKLTAENYLSTSKVPRHKKTSIEVLYQGKESPTFKKHFPEWDDKMFQGVSFCFNCA</sequence>